<dbReference type="Proteomes" id="UP000189701">
    <property type="component" value="Unplaced"/>
</dbReference>
<dbReference type="InterPro" id="IPR044730">
    <property type="entry name" value="RNase_H-like_dom_plant"/>
</dbReference>
<feature type="domain" description="RNase H type-1" evidence="1">
    <location>
        <begin position="47"/>
        <end position="161"/>
    </location>
</feature>
<dbReference type="Pfam" id="PF13456">
    <property type="entry name" value="RVT_3"/>
    <property type="match status" value="1"/>
</dbReference>
<evidence type="ECO:0000259" key="1">
    <source>
        <dbReference type="Pfam" id="PF13456"/>
    </source>
</evidence>
<dbReference type="InterPro" id="IPR012337">
    <property type="entry name" value="RNaseH-like_sf"/>
</dbReference>
<name>A0A1U7YKI9_NICSY</name>
<reference evidence="2" key="1">
    <citation type="journal article" date="2013" name="Genome Biol.">
        <title>Reference genomes and transcriptomes of Nicotiana sylvestris and Nicotiana tomentosiformis.</title>
        <authorList>
            <person name="Sierro N."/>
            <person name="Battey J.N."/>
            <person name="Ouadi S."/>
            <person name="Bovet L."/>
            <person name="Goepfert S."/>
            <person name="Bakaher N."/>
            <person name="Peitsch M.C."/>
            <person name="Ivanov N.V."/>
        </authorList>
    </citation>
    <scope>NUCLEOTIDE SEQUENCE [LARGE SCALE GENOMIC DNA]</scope>
</reference>
<dbReference type="RefSeq" id="XP_009799340.1">
    <property type="nucleotide sequence ID" value="XM_009801038.1"/>
</dbReference>
<protein>
    <submittedName>
        <fullName evidence="3">Uncharacterized protein LOC104245432</fullName>
    </submittedName>
</protein>
<dbReference type="InterPro" id="IPR002156">
    <property type="entry name" value="RNaseH_domain"/>
</dbReference>
<dbReference type="PANTHER" id="PTHR47723:SF19">
    <property type="entry name" value="POLYNUCLEOTIDYL TRANSFERASE, RIBONUCLEASE H-LIKE SUPERFAMILY PROTEIN"/>
    <property type="match status" value="1"/>
</dbReference>
<dbReference type="PANTHER" id="PTHR47723">
    <property type="entry name" value="OS05G0353850 PROTEIN"/>
    <property type="match status" value="1"/>
</dbReference>
<keyword evidence="2" id="KW-1185">Reference proteome</keyword>
<dbReference type="GO" id="GO:0004523">
    <property type="term" value="F:RNA-DNA hybrid ribonuclease activity"/>
    <property type="evidence" value="ECO:0007669"/>
    <property type="project" value="InterPro"/>
</dbReference>
<dbReference type="GO" id="GO:0003676">
    <property type="term" value="F:nucleic acid binding"/>
    <property type="evidence" value="ECO:0007669"/>
    <property type="project" value="InterPro"/>
</dbReference>
<accession>A0A1U7YKI9</accession>
<dbReference type="Gene3D" id="3.30.420.10">
    <property type="entry name" value="Ribonuclease H-like superfamily/Ribonuclease H"/>
    <property type="match status" value="1"/>
</dbReference>
<dbReference type="eggNOG" id="KOG1075">
    <property type="taxonomic scope" value="Eukaryota"/>
</dbReference>
<dbReference type="SUPFAM" id="SSF53098">
    <property type="entry name" value="Ribonuclease H-like"/>
    <property type="match status" value="1"/>
</dbReference>
<gene>
    <name evidence="3" type="primary">LOC104245432</name>
</gene>
<proteinExistence type="predicted"/>
<dbReference type="InterPro" id="IPR036397">
    <property type="entry name" value="RNaseH_sf"/>
</dbReference>
<evidence type="ECO:0000313" key="2">
    <source>
        <dbReference type="Proteomes" id="UP000189701"/>
    </source>
</evidence>
<sequence>MGRTFKNYNFGNSWLELCEVVERLKPTPRWKIVKWLRPLENRVKINSDSSFAEGKVRIGGVVRYHTGGMIMAYSIPTICSSNNLAEAQATLFGVQWCMHLGYINCDLEMDSLVVAEMLNHSINLKMKESIDALSQIMLQLNCIVSHCFKEANRTADSLVKFVAILVDPYWFPVVCSSATGTWVWTSIGSGTGTSCD</sequence>
<dbReference type="CDD" id="cd06222">
    <property type="entry name" value="RNase_H_like"/>
    <property type="match status" value="1"/>
</dbReference>
<dbReference type="OrthoDB" id="1305444at2759"/>
<dbReference type="AlphaFoldDB" id="A0A1U7YKI9"/>
<evidence type="ECO:0000313" key="3">
    <source>
        <dbReference type="RefSeq" id="XP_009799340.1"/>
    </source>
</evidence>
<dbReference type="InterPro" id="IPR053151">
    <property type="entry name" value="RNase_H-like"/>
</dbReference>
<organism evidence="2 3">
    <name type="scientific">Nicotiana sylvestris</name>
    <name type="common">Wood tobacco</name>
    <name type="synonym">South American tobacco</name>
    <dbReference type="NCBI Taxonomy" id="4096"/>
    <lineage>
        <taxon>Eukaryota</taxon>
        <taxon>Viridiplantae</taxon>
        <taxon>Streptophyta</taxon>
        <taxon>Embryophyta</taxon>
        <taxon>Tracheophyta</taxon>
        <taxon>Spermatophyta</taxon>
        <taxon>Magnoliopsida</taxon>
        <taxon>eudicotyledons</taxon>
        <taxon>Gunneridae</taxon>
        <taxon>Pentapetalae</taxon>
        <taxon>asterids</taxon>
        <taxon>lamiids</taxon>
        <taxon>Solanales</taxon>
        <taxon>Solanaceae</taxon>
        <taxon>Nicotianoideae</taxon>
        <taxon>Nicotianeae</taxon>
        <taxon>Nicotiana</taxon>
    </lineage>
</organism>
<reference evidence="3" key="2">
    <citation type="submission" date="2025-08" db="UniProtKB">
        <authorList>
            <consortium name="RefSeq"/>
        </authorList>
    </citation>
    <scope>IDENTIFICATION</scope>
    <source>
        <tissue evidence="3">Leaf</tissue>
    </source>
</reference>